<gene>
    <name evidence="3" type="ORF">CRP01_08655</name>
</gene>
<dbReference type="SUPFAM" id="SSF159888">
    <property type="entry name" value="YdhG-like"/>
    <property type="match status" value="1"/>
</dbReference>
<accession>A0A2D0NF71</accession>
<dbReference type="RefSeq" id="WP_099149628.1">
    <property type="nucleotide sequence ID" value="NZ_PDUD01000012.1"/>
</dbReference>
<dbReference type="OrthoDB" id="214150at2"/>
<evidence type="ECO:0000313" key="4">
    <source>
        <dbReference type="Proteomes" id="UP000223913"/>
    </source>
</evidence>
<reference evidence="3 4" key="1">
    <citation type="submission" date="2017-10" db="EMBL/GenBank/DDBJ databases">
        <title>The draft genome sequence of Lewinella nigricans NBRC 102662.</title>
        <authorList>
            <person name="Wang K."/>
        </authorList>
    </citation>
    <scope>NUCLEOTIDE SEQUENCE [LARGE SCALE GENOMIC DNA]</scope>
    <source>
        <strain evidence="3 4">NBRC 102662</strain>
    </source>
</reference>
<dbReference type="Pfam" id="PF08818">
    <property type="entry name" value="DUF1801"/>
    <property type="match status" value="1"/>
</dbReference>
<sequence>MNPKVDFFFTKAKKWREEFEQLRTIILDCGLTEELKWGVPCYTYQGNNIVLIHGFKDYCALLFHKGVLLNDADSLLIQQTENVQSARQIRFTGLPEILKLEDTLKAYIFEAIEVEKAGLKVVLKKTREYTVPEELQNKFGEDPELKAAFEALTPGRQRGYLLYFSDAKQSKTRTSRIEKHRPDILAGKGLNDR</sequence>
<protein>
    <recommendedName>
        <fullName evidence="2">YdhG-like domain-containing protein</fullName>
    </recommendedName>
</protein>
<dbReference type="InterPro" id="IPR016786">
    <property type="entry name" value="YdeI_bac"/>
</dbReference>
<feature type="region of interest" description="Disordered" evidence="1">
    <location>
        <begin position="173"/>
        <end position="193"/>
    </location>
</feature>
<dbReference type="InterPro" id="IPR014922">
    <property type="entry name" value="YdhG-like"/>
</dbReference>
<keyword evidence="4" id="KW-1185">Reference proteome</keyword>
<dbReference type="AlphaFoldDB" id="A0A2D0NF71"/>
<evidence type="ECO:0000313" key="3">
    <source>
        <dbReference type="EMBL" id="PHN07020.1"/>
    </source>
</evidence>
<dbReference type="Gene3D" id="3.90.1150.200">
    <property type="match status" value="1"/>
</dbReference>
<evidence type="ECO:0000256" key="1">
    <source>
        <dbReference type="SAM" id="MobiDB-lite"/>
    </source>
</evidence>
<organism evidence="3 4">
    <name type="scientific">Flavilitoribacter nigricans (strain ATCC 23147 / DSM 23189 / NBRC 102662 / NCIMB 1420 / SS-2)</name>
    <name type="common">Lewinella nigricans</name>
    <dbReference type="NCBI Taxonomy" id="1122177"/>
    <lineage>
        <taxon>Bacteria</taxon>
        <taxon>Pseudomonadati</taxon>
        <taxon>Bacteroidota</taxon>
        <taxon>Saprospiria</taxon>
        <taxon>Saprospirales</taxon>
        <taxon>Lewinellaceae</taxon>
        <taxon>Flavilitoribacter</taxon>
    </lineage>
</organism>
<proteinExistence type="predicted"/>
<dbReference type="Proteomes" id="UP000223913">
    <property type="component" value="Unassembled WGS sequence"/>
</dbReference>
<dbReference type="Pfam" id="PF13376">
    <property type="entry name" value="OmdA"/>
    <property type="match status" value="1"/>
</dbReference>
<dbReference type="PIRSF" id="PIRSF021308">
    <property type="entry name" value="UCP021308"/>
    <property type="match status" value="1"/>
</dbReference>
<dbReference type="EMBL" id="PDUD01000012">
    <property type="protein sequence ID" value="PHN07020.1"/>
    <property type="molecule type" value="Genomic_DNA"/>
</dbReference>
<feature type="domain" description="YdhG-like" evidence="2">
    <location>
        <begin position="15"/>
        <end position="112"/>
    </location>
</feature>
<comment type="caution">
    <text evidence="3">The sequence shown here is derived from an EMBL/GenBank/DDBJ whole genome shotgun (WGS) entry which is preliminary data.</text>
</comment>
<evidence type="ECO:0000259" key="2">
    <source>
        <dbReference type="Pfam" id="PF08818"/>
    </source>
</evidence>
<name>A0A2D0NF71_FLAN2</name>